<dbReference type="Gene3D" id="2.170.130.10">
    <property type="entry name" value="TonB-dependent receptor, plug domain"/>
    <property type="match status" value="1"/>
</dbReference>
<evidence type="ECO:0000259" key="14">
    <source>
        <dbReference type="SMART" id="SM00965"/>
    </source>
</evidence>
<keyword evidence="9 11" id="KW-0472">Membrane</keyword>
<dbReference type="AlphaFoldDB" id="A0A1H1T548"/>
<organism evidence="15 16">
    <name type="scientific">Mucilaginibacter mallensis</name>
    <dbReference type="NCBI Taxonomy" id="652787"/>
    <lineage>
        <taxon>Bacteria</taxon>
        <taxon>Pseudomonadati</taxon>
        <taxon>Bacteroidota</taxon>
        <taxon>Sphingobacteriia</taxon>
        <taxon>Sphingobacteriales</taxon>
        <taxon>Sphingobacteriaceae</taxon>
        <taxon>Mucilaginibacter</taxon>
    </lineage>
</organism>
<dbReference type="NCBIfam" id="TIGR04056">
    <property type="entry name" value="OMP_RagA_SusC"/>
    <property type="match status" value="1"/>
</dbReference>
<dbReference type="EMBL" id="LT629740">
    <property type="protein sequence ID" value="SDS55318.1"/>
    <property type="molecule type" value="Genomic_DNA"/>
</dbReference>
<name>A0A1H1T548_MUCMA</name>
<proteinExistence type="inferred from homology"/>
<gene>
    <name evidence="15" type="ORF">SAMN05216490_1366</name>
</gene>
<dbReference type="InterPro" id="IPR011662">
    <property type="entry name" value="Secretin/TonB_short_N"/>
</dbReference>
<dbReference type="Pfam" id="PF00593">
    <property type="entry name" value="TonB_dep_Rec_b-barrel"/>
    <property type="match status" value="1"/>
</dbReference>
<dbReference type="PANTHER" id="PTHR32552:SF81">
    <property type="entry name" value="TONB-DEPENDENT OUTER MEMBRANE RECEPTOR"/>
    <property type="match status" value="1"/>
</dbReference>
<keyword evidence="2 11" id="KW-0813">Transport</keyword>
<dbReference type="SUPFAM" id="SSF49464">
    <property type="entry name" value="Carboxypeptidase regulatory domain-like"/>
    <property type="match status" value="1"/>
</dbReference>
<keyword evidence="10 11" id="KW-0998">Cell outer membrane</keyword>
<dbReference type="InterPro" id="IPR037066">
    <property type="entry name" value="Plug_dom_sf"/>
</dbReference>
<dbReference type="Gene3D" id="3.55.50.30">
    <property type="match status" value="1"/>
</dbReference>
<keyword evidence="4" id="KW-0410">Iron transport</keyword>
<dbReference type="InterPro" id="IPR036942">
    <property type="entry name" value="Beta-barrel_TonB_sf"/>
</dbReference>
<evidence type="ECO:0000256" key="9">
    <source>
        <dbReference type="ARBA" id="ARBA00023136"/>
    </source>
</evidence>
<keyword evidence="3 11" id="KW-1134">Transmembrane beta strand</keyword>
<evidence type="ECO:0000256" key="1">
    <source>
        <dbReference type="ARBA" id="ARBA00004571"/>
    </source>
</evidence>
<keyword evidence="5 11" id="KW-0812">Transmembrane</keyword>
<evidence type="ECO:0000256" key="4">
    <source>
        <dbReference type="ARBA" id="ARBA00022496"/>
    </source>
</evidence>
<dbReference type="Gene3D" id="2.40.170.20">
    <property type="entry name" value="TonB-dependent receptor, beta-barrel domain"/>
    <property type="match status" value="1"/>
</dbReference>
<evidence type="ECO:0000256" key="6">
    <source>
        <dbReference type="ARBA" id="ARBA00023004"/>
    </source>
</evidence>
<evidence type="ECO:0000313" key="16">
    <source>
        <dbReference type="Proteomes" id="UP000199679"/>
    </source>
</evidence>
<dbReference type="Pfam" id="PF07715">
    <property type="entry name" value="Plug"/>
    <property type="match status" value="1"/>
</dbReference>
<evidence type="ECO:0000256" key="12">
    <source>
        <dbReference type="RuleBase" id="RU003357"/>
    </source>
</evidence>
<dbReference type="InterPro" id="IPR000531">
    <property type="entry name" value="Beta-barrel_TonB"/>
</dbReference>
<evidence type="ECO:0000256" key="3">
    <source>
        <dbReference type="ARBA" id="ARBA00022452"/>
    </source>
</evidence>
<dbReference type="Pfam" id="PF07660">
    <property type="entry name" value="STN"/>
    <property type="match status" value="1"/>
</dbReference>
<dbReference type="PROSITE" id="PS52016">
    <property type="entry name" value="TONB_DEPENDENT_REC_3"/>
    <property type="match status" value="1"/>
</dbReference>
<keyword evidence="16" id="KW-1185">Reference proteome</keyword>
<protein>
    <submittedName>
        <fullName evidence="15">TonB-linked outer membrane protein, SusC/RagA family</fullName>
    </submittedName>
</protein>
<reference evidence="15 16" key="1">
    <citation type="submission" date="2016-10" db="EMBL/GenBank/DDBJ databases">
        <authorList>
            <person name="de Groot N.N."/>
        </authorList>
    </citation>
    <scope>NUCLEOTIDE SEQUENCE [LARGE SCALE GENOMIC DNA]</scope>
    <source>
        <strain evidence="15 16">MP1X4</strain>
    </source>
</reference>
<dbReference type="InterPro" id="IPR008969">
    <property type="entry name" value="CarboxyPept-like_regulatory"/>
</dbReference>
<dbReference type="Pfam" id="PF13715">
    <property type="entry name" value="CarbopepD_reg_2"/>
    <property type="match status" value="1"/>
</dbReference>
<comment type="subcellular location">
    <subcellularLocation>
        <location evidence="1 11">Cell outer membrane</location>
        <topology evidence="1 11">Multi-pass membrane protein</topology>
    </subcellularLocation>
</comment>
<dbReference type="Gene3D" id="2.60.40.1120">
    <property type="entry name" value="Carboxypeptidase-like, regulatory domain"/>
    <property type="match status" value="1"/>
</dbReference>
<evidence type="ECO:0000256" key="2">
    <source>
        <dbReference type="ARBA" id="ARBA00022448"/>
    </source>
</evidence>
<dbReference type="InterPro" id="IPR039426">
    <property type="entry name" value="TonB-dep_rcpt-like"/>
</dbReference>
<accession>A0A1H1T548</accession>
<evidence type="ECO:0000256" key="11">
    <source>
        <dbReference type="PROSITE-ProRule" id="PRU01360"/>
    </source>
</evidence>
<dbReference type="InterPro" id="IPR012910">
    <property type="entry name" value="Plug_dom"/>
</dbReference>
<dbReference type="SUPFAM" id="SSF56935">
    <property type="entry name" value="Porins"/>
    <property type="match status" value="1"/>
</dbReference>
<evidence type="ECO:0000256" key="10">
    <source>
        <dbReference type="ARBA" id="ARBA00023237"/>
    </source>
</evidence>
<dbReference type="Proteomes" id="UP000199679">
    <property type="component" value="Chromosome I"/>
</dbReference>
<dbReference type="InterPro" id="IPR023996">
    <property type="entry name" value="TonB-dep_OMP_SusC/RagA"/>
</dbReference>
<keyword evidence="7" id="KW-0406">Ion transport</keyword>
<dbReference type="GO" id="GO:0009279">
    <property type="term" value="C:cell outer membrane"/>
    <property type="evidence" value="ECO:0007669"/>
    <property type="project" value="UniProtKB-SubCell"/>
</dbReference>
<dbReference type="SMART" id="SM00965">
    <property type="entry name" value="STN"/>
    <property type="match status" value="1"/>
</dbReference>
<evidence type="ECO:0000256" key="13">
    <source>
        <dbReference type="SAM" id="MobiDB-lite"/>
    </source>
</evidence>
<sequence length="1165" mass="126708">MKLNAFSTVMHKPWLKKISLIMKLTTLIILVALLQCSARGFSQKINLNETNTPLKKVLQQINKQTGYAFFYDSKDVANKSVSVQLKDASVEEALSKCLQNQDLSYKIIAKTIVLQQEDQVTKSSGMAPAPIVIKGKVTDDKNETLPGVTIKLKNGTASTVTDINGNFSISVPDDKAILVFTYIGFTPQELPASASSAMVVKLLPASNSLDAVVVTALGIKKEEKRIGYSITQVSGEEVSTTREPTFVNALAGKVAGLVVQSPPNGDGGSSRVILRGYSSFSGSNQPLYVIDGVPINSNTRENTDDQGKVYGGSDPGDGLNSINPDDIETISILKGASAAALYGGGAQAGVILITTKKGKKGAGVGVTFNSNTVFEKMIPYDNLQTEYGRGYYGRIYTAADDTVSFFYGGLGNNSGDPPGWSWGAKIEGQPFLDIDGKTKPYVLQSAAENFDRFYKIGITSTNSVALTKGYDDGSYRISLSDTRDDSPTPGEGYERYNAVFNLNQDFGKRFHTSFKVDLSRVLRLNAPLERGDGRGSMGQSYPRIANTTDITLLDAKDASGNFLSTYTANPYVQIEKVKNDQTQNRVLTSANLTYDITDHLHANVITGLDYINTDGVFAVFPNNVTNNSGIYQTSTYQQQRTDVRGTLNYDTKFRDFSLTVLAGVESQNASQYSLTMGGSNFIDPSQLNFSNLKTVNLPTELHSPRSETNSVFAQADLGYKNYLFLEVTGRNDWYSALTSNLSNSKNYLAYPSANLSYVFSDALHIDPKILSFGKLRAAFGQTGSNPTPQRTDLTFTSQGALNGIPLSEVTNSAAPPASLKPEVTTESEIGTELKFFGNRLSLDADYYYKKSDNFLLPITISNSTTFSSVYVNAGNMYDKGFEVLLAGTPIKTRDFNWDVSFNAAKNKNMVTALAPGLGTGIDLYYNIEARVGYPLGSIFGSTYQRAPNGQIVYQLENSQTGDSGTPNSVIIAKNSGDNYLGTANPDWSGGITNTFTYKDFSFSFLIDGQFGGQVYEADAIWTNYFGNSKASLLGRDGTYIPNGVINTGTASAPVYVKNTLPYSSYIQFNDNGNADKIINQSNVFSRTFIKFRQVSLAYKIPKSILRNTFIRSATFSLIGRNLFYIRKDLPTFDPEASDSIGTGFGYDSGGSPTSRTYGFNLNISF</sequence>
<evidence type="ECO:0000313" key="15">
    <source>
        <dbReference type="EMBL" id="SDS55318.1"/>
    </source>
</evidence>
<dbReference type="OrthoDB" id="9768177at2"/>
<comment type="similarity">
    <text evidence="11 12">Belongs to the TonB-dependent receptor family.</text>
</comment>
<keyword evidence="6" id="KW-0408">Iron</keyword>
<evidence type="ECO:0000256" key="8">
    <source>
        <dbReference type="ARBA" id="ARBA00023077"/>
    </source>
</evidence>
<dbReference type="GO" id="GO:0006826">
    <property type="term" value="P:iron ion transport"/>
    <property type="evidence" value="ECO:0007669"/>
    <property type="project" value="UniProtKB-KW"/>
</dbReference>
<evidence type="ECO:0000256" key="7">
    <source>
        <dbReference type="ARBA" id="ARBA00023065"/>
    </source>
</evidence>
<dbReference type="STRING" id="652787.SAMN05216490_1366"/>
<evidence type="ECO:0000256" key="5">
    <source>
        <dbReference type="ARBA" id="ARBA00022692"/>
    </source>
</evidence>
<dbReference type="PANTHER" id="PTHR32552">
    <property type="entry name" value="FERRICHROME IRON RECEPTOR-RELATED"/>
    <property type="match status" value="1"/>
</dbReference>
<feature type="domain" description="Secretin/TonB short N-terminal" evidence="14">
    <location>
        <begin position="67"/>
        <end position="117"/>
    </location>
</feature>
<keyword evidence="8 12" id="KW-0798">TonB box</keyword>
<feature type="region of interest" description="Disordered" evidence="13">
    <location>
        <begin position="297"/>
        <end position="321"/>
    </location>
</feature>